<dbReference type="RefSeq" id="WP_072576541.1">
    <property type="nucleotide sequence ID" value="NZ_LWHB01000082.1"/>
</dbReference>
<dbReference type="GO" id="GO:0036431">
    <property type="term" value="F:dCMP kinase activity"/>
    <property type="evidence" value="ECO:0007669"/>
    <property type="project" value="InterPro"/>
</dbReference>
<comment type="similarity">
    <text evidence="1 8">Belongs to the cytidylate kinase family. Type 1 subfamily.</text>
</comment>
<dbReference type="SUPFAM" id="SSF52540">
    <property type="entry name" value="P-loop containing nucleoside triphosphate hydrolases"/>
    <property type="match status" value="1"/>
</dbReference>
<dbReference type="GO" id="GO:0005524">
    <property type="term" value="F:ATP binding"/>
    <property type="evidence" value="ECO:0007669"/>
    <property type="project" value="UniProtKB-UniRule"/>
</dbReference>
<reference evidence="10 11" key="1">
    <citation type="submission" date="2018-06" db="EMBL/GenBank/DDBJ databases">
        <authorList>
            <consortium name="Pathogen Informatics"/>
            <person name="Doyle S."/>
        </authorList>
    </citation>
    <scope>NUCLEOTIDE SEQUENCE [LARGE SCALE GENOMIC DNA]</scope>
    <source>
        <strain evidence="10 11">NCTC13337</strain>
    </source>
</reference>
<evidence type="ECO:0000256" key="2">
    <source>
        <dbReference type="ARBA" id="ARBA00022679"/>
    </source>
</evidence>
<dbReference type="NCBIfam" id="TIGR00017">
    <property type="entry name" value="cmk"/>
    <property type="match status" value="1"/>
</dbReference>
<evidence type="ECO:0000256" key="1">
    <source>
        <dbReference type="ARBA" id="ARBA00009427"/>
    </source>
</evidence>
<comment type="catalytic activity">
    <reaction evidence="7 8">
        <text>CMP + ATP = CDP + ADP</text>
        <dbReference type="Rhea" id="RHEA:11600"/>
        <dbReference type="ChEBI" id="CHEBI:30616"/>
        <dbReference type="ChEBI" id="CHEBI:58069"/>
        <dbReference type="ChEBI" id="CHEBI:60377"/>
        <dbReference type="ChEBI" id="CHEBI:456216"/>
        <dbReference type="EC" id="2.7.4.25"/>
    </reaction>
</comment>
<sequence>MRKILTIDGPSGVGKGTVAFRLAKEYGWQYLDSGALYRLAVLQLQDKELLEADIEQQITAIANMAIQFITQDEGISTFLNGKNVDKQLRTEITGKQASLLAAKPEIRATLLTLQREFAKNSPLIADGRDMGSVVFPEASLKIFLDADSKVRAQRRYKQLKAKGENVNLATLEKEIAERDERDRNRKTAPLIPASDAVVIDTTELSVDEVLQQIKNLFVAHFFNLNGS</sequence>
<keyword evidence="5 8" id="KW-0067">ATP-binding</keyword>
<keyword evidence="11" id="KW-1185">Reference proteome</keyword>
<dbReference type="Gene3D" id="3.40.50.300">
    <property type="entry name" value="P-loop containing nucleotide triphosphate hydrolases"/>
    <property type="match status" value="1"/>
</dbReference>
<dbReference type="GO" id="GO:0036430">
    <property type="term" value="F:CMP kinase activity"/>
    <property type="evidence" value="ECO:0007669"/>
    <property type="project" value="RHEA"/>
</dbReference>
<dbReference type="GO" id="GO:0006220">
    <property type="term" value="P:pyrimidine nucleotide metabolic process"/>
    <property type="evidence" value="ECO:0007669"/>
    <property type="project" value="UniProtKB-UniRule"/>
</dbReference>
<dbReference type="HAMAP" id="MF_00238">
    <property type="entry name" value="Cytidyl_kinase_type1"/>
    <property type="match status" value="1"/>
</dbReference>
<proteinExistence type="inferred from homology"/>
<dbReference type="Pfam" id="PF02224">
    <property type="entry name" value="Cytidylate_kin"/>
    <property type="match status" value="1"/>
</dbReference>
<evidence type="ECO:0000256" key="3">
    <source>
        <dbReference type="ARBA" id="ARBA00022741"/>
    </source>
</evidence>
<keyword evidence="4 8" id="KW-0418">Kinase</keyword>
<dbReference type="InterPro" id="IPR027417">
    <property type="entry name" value="P-loop_NTPase"/>
</dbReference>
<organism evidence="10 11">
    <name type="scientific">Suttonella ornithocola</name>
    <dbReference type="NCBI Taxonomy" id="279832"/>
    <lineage>
        <taxon>Bacteria</taxon>
        <taxon>Pseudomonadati</taxon>
        <taxon>Pseudomonadota</taxon>
        <taxon>Gammaproteobacteria</taxon>
        <taxon>Cardiobacteriales</taxon>
        <taxon>Cardiobacteriaceae</taxon>
        <taxon>Suttonella</taxon>
    </lineage>
</organism>
<name>A0A380MTT6_9GAMM</name>
<evidence type="ECO:0000259" key="9">
    <source>
        <dbReference type="Pfam" id="PF02224"/>
    </source>
</evidence>
<dbReference type="AlphaFoldDB" id="A0A380MTT6"/>
<dbReference type="EC" id="2.7.4.25" evidence="8"/>
<feature type="binding site" evidence="8">
    <location>
        <begin position="9"/>
        <end position="17"/>
    </location>
    <ligand>
        <name>ATP</name>
        <dbReference type="ChEBI" id="CHEBI:30616"/>
    </ligand>
</feature>
<evidence type="ECO:0000313" key="10">
    <source>
        <dbReference type="EMBL" id="SUO94757.1"/>
    </source>
</evidence>
<evidence type="ECO:0000256" key="4">
    <source>
        <dbReference type="ARBA" id="ARBA00022777"/>
    </source>
</evidence>
<keyword evidence="8" id="KW-0963">Cytoplasm</keyword>
<dbReference type="InterPro" id="IPR003136">
    <property type="entry name" value="Cytidylate_kin"/>
</dbReference>
<dbReference type="EMBL" id="UHIC01000001">
    <property type="protein sequence ID" value="SUO94757.1"/>
    <property type="molecule type" value="Genomic_DNA"/>
</dbReference>
<evidence type="ECO:0000256" key="6">
    <source>
        <dbReference type="ARBA" id="ARBA00047615"/>
    </source>
</evidence>
<comment type="subcellular location">
    <subcellularLocation>
        <location evidence="8">Cytoplasm</location>
    </subcellularLocation>
</comment>
<comment type="catalytic activity">
    <reaction evidence="6 8">
        <text>dCMP + ATP = dCDP + ADP</text>
        <dbReference type="Rhea" id="RHEA:25094"/>
        <dbReference type="ChEBI" id="CHEBI:30616"/>
        <dbReference type="ChEBI" id="CHEBI:57566"/>
        <dbReference type="ChEBI" id="CHEBI:58593"/>
        <dbReference type="ChEBI" id="CHEBI:456216"/>
        <dbReference type="EC" id="2.7.4.25"/>
    </reaction>
</comment>
<dbReference type="GO" id="GO:0005737">
    <property type="term" value="C:cytoplasm"/>
    <property type="evidence" value="ECO:0007669"/>
    <property type="project" value="UniProtKB-SubCell"/>
</dbReference>
<protein>
    <recommendedName>
        <fullName evidence="8">Cytidylate kinase</fullName>
        <shortName evidence="8">CK</shortName>
        <ecNumber evidence="8">2.7.4.25</ecNumber>
    </recommendedName>
    <alternativeName>
        <fullName evidence="8">Cytidine monophosphate kinase</fullName>
        <shortName evidence="8">CMP kinase</shortName>
    </alternativeName>
</protein>
<dbReference type="OrthoDB" id="9807434at2"/>
<accession>A0A380MTT6</accession>
<gene>
    <name evidence="8 10" type="primary">cmk</name>
    <name evidence="10" type="ORF">NCTC13337_00927</name>
</gene>
<keyword evidence="3 8" id="KW-0547">Nucleotide-binding</keyword>
<keyword evidence="2 8" id="KW-0808">Transferase</keyword>
<dbReference type="InterPro" id="IPR011994">
    <property type="entry name" value="Cytidylate_kinase_dom"/>
</dbReference>
<evidence type="ECO:0000256" key="5">
    <source>
        <dbReference type="ARBA" id="ARBA00022840"/>
    </source>
</evidence>
<dbReference type="CDD" id="cd02020">
    <property type="entry name" value="CMPK"/>
    <property type="match status" value="1"/>
</dbReference>
<evidence type="ECO:0000256" key="7">
    <source>
        <dbReference type="ARBA" id="ARBA00048478"/>
    </source>
</evidence>
<evidence type="ECO:0000256" key="8">
    <source>
        <dbReference type="HAMAP-Rule" id="MF_00238"/>
    </source>
</evidence>
<dbReference type="Proteomes" id="UP000254601">
    <property type="component" value="Unassembled WGS sequence"/>
</dbReference>
<evidence type="ECO:0000313" key="11">
    <source>
        <dbReference type="Proteomes" id="UP000254601"/>
    </source>
</evidence>
<feature type="domain" description="Cytidylate kinase" evidence="9">
    <location>
        <begin position="6"/>
        <end position="216"/>
    </location>
</feature>